<dbReference type="AlphaFoldDB" id="A0A369J1X6"/>
<evidence type="ECO:0000313" key="1">
    <source>
        <dbReference type="EMBL" id="RDB15140.1"/>
    </source>
</evidence>
<proteinExistence type="predicted"/>
<dbReference type="InParanoid" id="A0A369J1X6"/>
<accession>A0A369J1X6</accession>
<sequence length="73" mass="7874">MLVSPMGGIAGYTADVRVVAASETAPGDPLFSTPPNVIQPDRYTSTQQTPHIVSKTHPRQPILQQMLLHQIPA</sequence>
<protein>
    <submittedName>
        <fullName evidence="1">Uncharacterized protein</fullName>
    </submittedName>
</protein>
<dbReference type="EMBL" id="LUEZ02000203">
    <property type="protein sequence ID" value="RDB15140.1"/>
    <property type="molecule type" value="Genomic_DNA"/>
</dbReference>
<dbReference type="Proteomes" id="UP000076154">
    <property type="component" value="Unassembled WGS sequence"/>
</dbReference>
<gene>
    <name evidence="1" type="ORF">Hypma_005181</name>
</gene>
<keyword evidence="2" id="KW-1185">Reference proteome</keyword>
<reference evidence="1" key="1">
    <citation type="submission" date="2018-04" db="EMBL/GenBank/DDBJ databases">
        <title>Whole genome sequencing of Hypsizygus marmoreus.</title>
        <authorList>
            <person name="Choi I.-G."/>
            <person name="Min B."/>
            <person name="Kim J.-G."/>
            <person name="Kim S."/>
            <person name="Oh Y.-L."/>
            <person name="Kong W.-S."/>
            <person name="Park H."/>
            <person name="Jeong J."/>
            <person name="Song E.-S."/>
        </authorList>
    </citation>
    <scope>NUCLEOTIDE SEQUENCE [LARGE SCALE GENOMIC DNA]</scope>
    <source>
        <strain evidence="1">51987-8</strain>
    </source>
</reference>
<comment type="caution">
    <text evidence="1">The sequence shown here is derived from an EMBL/GenBank/DDBJ whole genome shotgun (WGS) entry which is preliminary data.</text>
</comment>
<name>A0A369J1X6_HYPMA</name>
<evidence type="ECO:0000313" key="2">
    <source>
        <dbReference type="Proteomes" id="UP000076154"/>
    </source>
</evidence>
<organism evidence="1 2">
    <name type="scientific">Hypsizygus marmoreus</name>
    <name type="common">White beech mushroom</name>
    <name type="synonym">Agaricus marmoreus</name>
    <dbReference type="NCBI Taxonomy" id="39966"/>
    <lineage>
        <taxon>Eukaryota</taxon>
        <taxon>Fungi</taxon>
        <taxon>Dikarya</taxon>
        <taxon>Basidiomycota</taxon>
        <taxon>Agaricomycotina</taxon>
        <taxon>Agaricomycetes</taxon>
        <taxon>Agaricomycetidae</taxon>
        <taxon>Agaricales</taxon>
        <taxon>Tricholomatineae</taxon>
        <taxon>Lyophyllaceae</taxon>
        <taxon>Hypsizygus</taxon>
    </lineage>
</organism>